<sequence>MREPILNINTKCYEVFNDLSKAIQHLPPQFEGQITSHLLTELFDRYRLWAGNVGIGHANHNYQLSLDYRLREASWLKSQVIELVSRLCNNLERIAQILREERIPFENRTITSKTSSASLSDSENHYEISDDLSWGSSPSEDAELDACRDELMSAFSIQESARPSNNDFDNQSHIMAGYEKEVPYLCNSAKLLIDHLYEIPIRKPAPMNRLIKHDNTSLFNKYVAPFDILYVRDLLKDVTLDAANRMGGMNTQRRRILEYRRRHYQSLQTDAVSTIALESFLENRVNPIEMQRPTIVSVKLGSELGKLSQTKATTFREPPRFSSSLNPPPSVANSQVSRASTYTAQDIPLHIPIQPVESSKGHGYVCPYCFILVHAMNEKSWEKHVFKDLQPYVCTFANCSLGEHFFSGEDEWYDHEARYHRCYWSCNIEGHGYHSLETDFLSHLRAEHDLDITSQQLSTMVEAFRKSSKVLAGLCHLCGSKTTNLKKHVARHLKRIACFILPRPEVELDSDFDEETSNKAVDFGAISSEKGSLILSKKTNGLDVSSNEHIEENKMDNDSLLSPIHDENESSEGMSYILEDPLIPDATDRWEECIMKFSMARSNEGELSPLKPRIHESDSSPATISTFGHQTEKVSLNLPNKRLKYEDYTVAWVTSFLEELEASRLMLDEHHDDLPYDVDDITRYYLGSISGHNVVIAFHARVPALDSVALAMQRVFPNCLNTPLFVGLGGGVPSLRHDIRLGDVVVGVPTAKCPAIVQFDLDTYPPFDTKGTFMPPAALLLNAVNSVATKEGQLADRILSELTSIKPELPSWQYTYPGAEFDVLYAPECEHYMTDSICERCGPRQQIRRQSRANVAPVVHYGGVAGVVQRIKHGNLRDQLAENHDILCFGMGAIGLTSSFPFLMIHGISHYCDSRDYRSFRRYASLNVASYAKIILSSISVQQSVSSLELLAQDANEKLEHREHLMAALNFEVAERRQDVIEEAHTETCEWILKTLEFRTWLTRSNSYDGPGLLWIRGEAGCGKSTIMKFVSNRLQSPDQLIVVSYYFTTLGSSQERSSLELWRSLVFQILSQAKDLQVVLDTLEKDTEFDMASPKIVLGLLLEIVLRLKHKRLVCFVDALDECMKNESRGIVADLESLSHHARIAGTKVNICASSRPWPLDPIVSGISIDLDKQEGHMQDISRFVDDNLQLGLPNELEELKQHILGKSNGIFLWVVIVIRICKIRHAYMDNNRVIIPLSLLPEGLHQLYFAMITSTHALGDQLMLSLQWMLYAQRPLKLDELYFGTLYGTEGGAVRAQRLALEFDVCDIRDGSDKRKQFISLCSRGLIDSRRSPFIQFIHHSVRDFLHQFDRSTENLWENLARGTGHQQLRICCARQLTTRGLMQYIADTAEKSSRTNIAEATKKQDELELKYPLLNYAANNVLYHAEQAQAAGVSQYDFLQSFEWSSWKTVYNFVQTLPDRQVKQADGVENRVTYILEALNLPHLQSIWKLHLKDKLINSSRMAEK</sequence>
<evidence type="ECO:0000259" key="3">
    <source>
        <dbReference type="PROSITE" id="PS50837"/>
    </source>
</evidence>
<dbReference type="Gene3D" id="3.40.50.1580">
    <property type="entry name" value="Nucleoside phosphorylase domain"/>
    <property type="match status" value="1"/>
</dbReference>
<reference evidence="4" key="1">
    <citation type="submission" date="2021-03" db="EMBL/GenBank/DDBJ databases">
        <authorList>
            <person name="Tagirdzhanova G."/>
        </authorList>
    </citation>
    <scope>NUCLEOTIDE SEQUENCE</scope>
</reference>
<dbReference type="Proteomes" id="UP000664169">
    <property type="component" value="Unassembled WGS sequence"/>
</dbReference>
<gene>
    <name evidence="4" type="ORF">GOMPHAMPRED_007760</name>
</gene>
<evidence type="ECO:0000256" key="1">
    <source>
        <dbReference type="ARBA" id="ARBA00022737"/>
    </source>
</evidence>
<feature type="domain" description="NACHT" evidence="3">
    <location>
        <begin position="1012"/>
        <end position="1158"/>
    </location>
</feature>
<accession>A0A8H3EYS2</accession>
<dbReference type="OrthoDB" id="20872at2759"/>
<evidence type="ECO:0000313" key="4">
    <source>
        <dbReference type="EMBL" id="CAF9912752.1"/>
    </source>
</evidence>
<keyword evidence="5" id="KW-1185">Reference proteome</keyword>
<dbReference type="InterPro" id="IPR007111">
    <property type="entry name" value="NACHT_NTPase"/>
</dbReference>
<dbReference type="InterPro" id="IPR035994">
    <property type="entry name" value="Nucleoside_phosphorylase_sf"/>
</dbReference>
<feature type="region of interest" description="Disordered" evidence="2">
    <location>
        <begin position="315"/>
        <end position="334"/>
    </location>
</feature>
<keyword evidence="1" id="KW-0677">Repeat</keyword>
<dbReference type="Pfam" id="PF26082">
    <property type="entry name" value="zf-C2H2_AcuF"/>
    <property type="match status" value="1"/>
</dbReference>
<dbReference type="Pfam" id="PF24883">
    <property type="entry name" value="NPHP3_N"/>
    <property type="match status" value="1"/>
</dbReference>
<dbReference type="GO" id="GO:0003824">
    <property type="term" value="F:catalytic activity"/>
    <property type="evidence" value="ECO:0007669"/>
    <property type="project" value="InterPro"/>
</dbReference>
<feature type="compositionally biased region" description="Polar residues" evidence="2">
    <location>
        <begin position="321"/>
        <end position="334"/>
    </location>
</feature>
<protein>
    <recommendedName>
        <fullName evidence="3">NACHT domain-containing protein</fullName>
    </recommendedName>
</protein>
<dbReference type="InterPro" id="IPR058925">
    <property type="entry name" value="zf-C2H2_AcuF"/>
</dbReference>
<organism evidence="4 5">
    <name type="scientific">Gomphillus americanus</name>
    <dbReference type="NCBI Taxonomy" id="1940652"/>
    <lineage>
        <taxon>Eukaryota</taxon>
        <taxon>Fungi</taxon>
        <taxon>Dikarya</taxon>
        <taxon>Ascomycota</taxon>
        <taxon>Pezizomycotina</taxon>
        <taxon>Lecanoromycetes</taxon>
        <taxon>OSLEUM clade</taxon>
        <taxon>Ostropomycetidae</taxon>
        <taxon>Ostropales</taxon>
        <taxon>Graphidaceae</taxon>
        <taxon>Gomphilloideae</taxon>
        <taxon>Gomphillus</taxon>
    </lineage>
</organism>
<dbReference type="SUPFAM" id="SSF53167">
    <property type="entry name" value="Purine and uridine phosphorylases"/>
    <property type="match status" value="1"/>
</dbReference>
<name>A0A8H3EYS2_9LECA</name>
<comment type="caution">
    <text evidence="4">The sequence shown here is derived from an EMBL/GenBank/DDBJ whole genome shotgun (WGS) entry which is preliminary data.</text>
</comment>
<evidence type="ECO:0000313" key="5">
    <source>
        <dbReference type="Proteomes" id="UP000664169"/>
    </source>
</evidence>
<dbReference type="EMBL" id="CAJPDQ010000007">
    <property type="protein sequence ID" value="CAF9912752.1"/>
    <property type="molecule type" value="Genomic_DNA"/>
</dbReference>
<dbReference type="Gene3D" id="3.40.50.300">
    <property type="entry name" value="P-loop containing nucleotide triphosphate hydrolases"/>
    <property type="match status" value="1"/>
</dbReference>
<evidence type="ECO:0000256" key="2">
    <source>
        <dbReference type="SAM" id="MobiDB-lite"/>
    </source>
</evidence>
<dbReference type="GO" id="GO:0009116">
    <property type="term" value="P:nucleoside metabolic process"/>
    <property type="evidence" value="ECO:0007669"/>
    <property type="project" value="InterPro"/>
</dbReference>
<dbReference type="InterPro" id="IPR056884">
    <property type="entry name" value="NPHP3-like_N"/>
</dbReference>
<dbReference type="SUPFAM" id="SSF52540">
    <property type="entry name" value="P-loop containing nucleoside triphosphate hydrolases"/>
    <property type="match status" value="1"/>
</dbReference>
<dbReference type="InterPro" id="IPR027417">
    <property type="entry name" value="P-loop_NTPase"/>
</dbReference>
<dbReference type="PANTHER" id="PTHR10039">
    <property type="entry name" value="AMELOGENIN"/>
    <property type="match status" value="1"/>
</dbReference>
<dbReference type="PANTHER" id="PTHR10039:SF5">
    <property type="entry name" value="NACHT DOMAIN-CONTAINING PROTEIN"/>
    <property type="match status" value="1"/>
</dbReference>
<dbReference type="PROSITE" id="PS50837">
    <property type="entry name" value="NACHT"/>
    <property type="match status" value="1"/>
</dbReference>
<proteinExistence type="predicted"/>